<dbReference type="AlphaFoldDB" id="A0A8J6TLA9"/>
<dbReference type="Proteomes" id="UP000603434">
    <property type="component" value="Unassembled WGS sequence"/>
</dbReference>
<name>A0A8J6TLA9_9BACT</name>
<proteinExistence type="predicted"/>
<dbReference type="Pfam" id="PF04365">
    <property type="entry name" value="BrnT_toxin"/>
    <property type="match status" value="1"/>
</dbReference>
<protein>
    <submittedName>
        <fullName evidence="1">BrnT family toxin</fullName>
    </submittedName>
</protein>
<accession>A0A8J6TLA9</accession>
<dbReference type="InterPro" id="IPR038573">
    <property type="entry name" value="BrnT_sf"/>
</dbReference>
<dbReference type="InterPro" id="IPR007460">
    <property type="entry name" value="BrnT_toxin"/>
</dbReference>
<dbReference type="EMBL" id="JACNJH010000125">
    <property type="protein sequence ID" value="MBC8361149.1"/>
    <property type="molecule type" value="Genomic_DNA"/>
</dbReference>
<reference evidence="1 2" key="1">
    <citation type="submission" date="2020-08" db="EMBL/GenBank/DDBJ databases">
        <title>Bridging the membrane lipid divide: bacteria of the FCB group superphylum have the potential to synthesize archaeal ether lipids.</title>
        <authorList>
            <person name="Villanueva L."/>
            <person name="Von Meijenfeldt F.A.B."/>
            <person name="Westbye A.B."/>
            <person name="Yadav S."/>
            <person name="Hopmans E.C."/>
            <person name="Dutilh B.E."/>
            <person name="Sinninghe Damste J.S."/>
        </authorList>
    </citation>
    <scope>NUCLEOTIDE SEQUENCE [LARGE SCALE GENOMIC DNA]</scope>
    <source>
        <strain evidence="1">NIOZ-UU30</strain>
    </source>
</reference>
<gene>
    <name evidence="1" type="ORF">H8E23_07105</name>
</gene>
<sequence>MKYEWDENKRVANLTKHDVDFIDAEHFDWSSAIETVDDRLNYSEKRWVALGFIGNRLHVLTYTVRAGNIRLISLRKANKRERECYEEKT</sequence>
<dbReference type="Gene3D" id="3.10.450.530">
    <property type="entry name" value="Ribonuclease toxin, BrnT, of type II toxin-antitoxin system"/>
    <property type="match status" value="1"/>
</dbReference>
<organism evidence="1 2">
    <name type="scientific">Candidatus Desulfatibia profunda</name>
    <dbReference type="NCBI Taxonomy" id="2841695"/>
    <lineage>
        <taxon>Bacteria</taxon>
        <taxon>Pseudomonadati</taxon>
        <taxon>Thermodesulfobacteriota</taxon>
        <taxon>Desulfobacteria</taxon>
        <taxon>Desulfobacterales</taxon>
        <taxon>Desulfobacterales incertae sedis</taxon>
        <taxon>Candidatus Desulfatibia</taxon>
    </lineage>
</organism>
<evidence type="ECO:0000313" key="1">
    <source>
        <dbReference type="EMBL" id="MBC8361149.1"/>
    </source>
</evidence>
<comment type="caution">
    <text evidence="1">The sequence shown here is derived from an EMBL/GenBank/DDBJ whole genome shotgun (WGS) entry which is preliminary data.</text>
</comment>
<evidence type="ECO:0000313" key="2">
    <source>
        <dbReference type="Proteomes" id="UP000603434"/>
    </source>
</evidence>